<evidence type="ECO:0000256" key="2">
    <source>
        <dbReference type="ARBA" id="ARBA00023015"/>
    </source>
</evidence>
<feature type="domain" description="Response regulatory" evidence="8">
    <location>
        <begin position="7"/>
        <end position="121"/>
    </location>
</feature>
<dbReference type="PROSITE" id="PS50043">
    <property type="entry name" value="HTH_LUXR_2"/>
    <property type="match status" value="1"/>
</dbReference>
<accession>X5E9Z2</accession>
<evidence type="ECO:0000259" key="7">
    <source>
        <dbReference type="PROSITE" id="PS50043"/>
    </source>
</evidence>
<dbReference type="Gene3D" id="3.40.50.2300">
    <property type="match status" value="1"/>
</dbReference>
<dbReference type="SMART" id="SM00448">
    <property type="entry name" value="REC"/>
    <property type="match status" value="1"/>
</dbReference>
<dbReference type="STRING" id="1404245.CGLY_08900"/>
<keyword evidence="1 5" id="KW-0597">Phosphoprotein</keyword>
<dbReference type="InterPro" id="IPR000792">
    <property type="entry name" value="Tscrpt_reg_LuxR_C"/>
</dbReference>
<keyword evidence="10" id="KW-1185">Reference proteome</keyword>
<protein>
    <submittedName>
        <fullName evidence="9">Transcriptional regulator, LuxR-family</fullName>
    </submittedName>
</protein>
<proteinExistence type="predicted"/>
<dbReference type="PANTHER" id="PTHR43214">
    <property type="entry name" value="TWO-COMPONENT RESPONSE REGULATOR"/>
    <property type="match status" value="1"/>
</dbReference>
<evidence type="ECO:0000313" key="9">
    <source>
        <dbReference type="EMBL" id="AHW64225.1"/>
    </source>
</evidence>
<evidence type="ECO:0000256" key="6">
    <source>
        <dbReference type="SAM" id="MobiDB-lite"/>
    </source>
</evidence>
<dbReference type="SUPFAM" id="SSF46894">
    <property type="entry name" value="C-terminal effector domain of the bipartite response regulators"/>
    <property type="match status" value="1"/>
</dbReference>
<dbReference type="InterPro" id="IPR058245">
    <property type="entry name" value="NreC/VraR/RcsB-like_REC"/>
</dbReference>
<dbReference type="SMART" id="SM00421">
    <property type="entry name" value="HTH_LUXR"/>
    <property type="match status" value="1"/>
</dbReference>
<dbReference type="KEGG" id="cgy:CGLY_08900"/>
<gene>
    <name evidence="9" type="ORF">CGLY_08900</name>
</gene>
<dbReference type="HOGENOM" id="CLU_000445_90_10_11"/>
<dbReference type="CDD" id="cd06170">
    <property type="entry name" value="LuxR_C_like"/>
    <property type="match status" value="1"/>
</dbReference>
<dbReference type="AlphaFoldDB" id="X5E9Z2"/>
<evidence type="ECO:0000259" key="8">
    <source>
        <dbReference type="PROSITE" id="PS50110"/>
    </source>
</evidence>
<dbReference type="GO" id="GO:0000160">
    <property type="term" value="P:phosphorelay signal transduction system"/>
    <property type="evidence" value="ECO:0007669"/>
    <property type="project" value="InterPro"/>
</dbReference>
<dbReference type="CDD" id="cd17535">
    <property type="entry name" value="REC_NarL-like"/>
    <property type="match status" value="1"/>
</dbReference>
<feature type="modified residue" description="4-aspartylphosphate" evidence="5">
    <location>
        <position position="58"/>
    </location>
</feature>
<dbReference type="InterPro" id="IPR011006">
    <property type="entry name" value="CheY-like_superfamily"/>
</dbReference>
<keyword evidence="2" id="KW-0805">Transcription regulation</keyword>
<evidence type="ECO:0000256" key="3">
    <source>
        <dbReference type="ARBA" id="ARBA00023125"/>
    </source>
</evidence>
<dbReference type="OrthoDB" id="9808843at2"/>
<dbReference type="PRINTS" id="PR00038">
    <property type="entry name" value="HTHLUXR"/>
</dbReference>
<dbReference type="Proteomes" id="UP000023703">
    <property type="component" value="Chromosome"/>
</dbReference>
<evidence type="ECO:0000256" key="1">
    <source>
        <dbReference type="ARBA" id="ARBA00022553"/>
    </source>
</evidence>
<dbReference type="GO" id="GO:0006355">
    <property type="term" value="P:regulation of DNA-templated transcription"/>
    <property type="evidence" value="ECO:0007669"/>
    <property type="project" value="InterPro"/>
</dbReference>
<dbReference type="PANTHER" id="PTHR43214:SF24">
    <property type="entry name" value="TRANSCRIPTIONAL REGULATORY PROTEIN NARL-RELATED"/>
    <property type="match status" value="1"/>
</dbReference>
<dbReference type="GO" id="GO:0003677">
    <property type="term" value="F:DNA binding"/>
    <property type="evidence" value="ECO:0007669"/>
    <property type="project" value="UniProtKB-KW"/>
</dbReference>
<dbReference type="SUPFAM" id="SSF52172">
    <property type="entry name" value="CheY-like"/>
    <property type="match status" value="1"/>
</dbReference>
<dbReference type="Pfam" id="PF00072">
    <property type="entry name" value="Response_reg"/>
    <property type="match status" value="1"/>
</dbReference>
<evidence type="ECO:0000313" key="10">
    <source>
        <dbReference type="Proteomes" id="UP000023703"/>
    </source>
</evidence>
<dbReference type="RefSeq" id="WP_038548709.1">
    <property type="nucleotide sequence ID" value="NZ_CP006842.1"/>
</dbReference>
<sequence length="227" mass="23612">MPSAPIRVVVADDQAAFRAGILTLVASAPDMSVVGEADDGPSTVDVAIRARPDVVLTDVRMPGASGIEITPALCSAGCRVLVISAFGLDGDVLDAIGAGADGYLVKTERPANILAAIRSVAQGDAALSNETTTAVLTALRQRAERAESVHSRGTRTDHGSDSESVHLTGREEEVLGLVAAGLSNNQIAAELHISETTVKTHLGNLFAKIGAVSRLQAALWHREHRVQ</sequence>
<dbReference type="EMBL" id="CP006842">
    <property type="protein sequence ID" value="AHW64225.1"/>
    <property type="molecule type" value="Genomic_DNA"/>
</dbReference>
<organism evidence="9 10">
    <name type="scientific">Corynebacterium glyciniphilum AJ 3170</name>
    <dbReference type="NCBI Taxonomy" id="1404245"/>
    <lineage>
        <taxon>Bacteria</taxon>
        <taxon>Bacillati</taxon>
        <taxon>Actinomycetota</taxon>
        <taxon>Actinomycetes</taxon>
        <taxon>Mycobacteriales</taxon>
        <taxon>Corynebacteriaceae</taxon>
        <taxon>Corynebacterium</taxon>
    </lineage>
</organism>
<reference evidence="9 10" key="1">
    <citation type="journal article" date="2015" name="Int. J. Syst. Evol. Microbiol.">
        <title>Revisiting Corynebacterium glyciniphilum (ex Kubota et al., 1972) sp. nov., nom. rev., isolated from putrefied banana.</title>
        <authorList>
            <person name="Al-Dilaimi A."/>
            <person name="Bednarz H."/>
            <person name="Lomker A."/>
            <person name="Niehaus K."/>
            <person name="Kalinowski J."/>
            <person name="Ruckert C."/>
        </authorList>
    </citation>
    <scope>NUCLEOTIDE SEQUENCE [LARGE SCALE GENOMIC DNA]</scope>
    <source>
        <strain evidence="9">AJ 3170</strain>
    </source>
</reference>
<feature type="domain" description="HTH luxR-type" evidence="7">
    <location>
        <begin position="160"/>
        <end position="225"/>
    </location>
</feature>
<dbReference type="FunFam" id="1.10.10.10:FF:000153">
    <property type="entry name" value="LuxR family transcriptional regulator"/>
    <property type="match status" value="1"/>
</dbReference>
<dbReference type="PROSITE" id="PS50110">
    <property type="entry name" value="RESPONSE_REGULATORY"/>
    <property type="match status" value="1"/>
</dbReference>
<keyword evidence="4" id="KW-0804">Transcription</keyword>
<dbReference type="InterPro" id="IPR039420">
    <property type="entry name" value="WalR-like"/>
</dbReference>
<evidence type="ECO:0000256" key="5">
    <source>
        <dbReference type="PROSITE-ProRule" id="PRU00169"/>
    </source>
</evidence>
<dbReference type="Pfam" id="PF00196">
    <property type="entry name" value="GerE"/>
    <property type="match status" value="1"/>
</dbReference>
<dbReference type="PROSITE" id="PS00622">
    <property type="entry name" value="HTH_LUXR_1"/>
    <property type="match status" value="1"/>
</dbReference>
<feature type="region of interest" description="Disordered" evidence="6">
    <location>
        <begin position="146"/>
        <end position="166"/>
    </location>
</feature>
<evidence type="ECO:0000256" key="4">
    <source>
        <dbReference type="ARBA" id="ARBA00023163"/>
    </source>
</evidence>
<name>X5E9Z2_9CORY</name>
<keyword evidence="3" id="KW-0238">DNA-binding</keyword>
<dbReference type="eggNOG" id="COG2197">
    <property type="taxonomic scope" value="Bacteria"/>
</dbReference>
<dbReference type="InterPro" id="IPR016032">
    <property type="entry name" value="Sig_transdc_resp-reg_C-effctor"/>
</dbReference>
<dbReference type="InterPro" id="IPR001789">
    <property type="entry name" value="Sig_transdc_resp-reg_receiver"/>
</dbReference>